<dbReference type="PANTHER" id="PTHR47959">
    <property type="entry name" value="ATP-DEPENDENT RNA HELICASE RHLE-RELATED"/>
    <property type="match status" value="1"/>
</dbReference>
<dbReference type="InterPro" id="IPR027417">
    <property type="entry name" value="P-loop_NTPase"/>
</dbReference>
<accession>A0A081DAW8</accession>
<dbReference type="AlphaFoldDB" id="A0A081DAW8"/>
<dbReference type="PROSITE" id="PS51192">
    <property type="entry name" value="HELICASE_ATP_BIND_1"/>
    <property type="match status" value="1"/>
</dbReference>
<dbReference type="CDD" id="cd18787">
    <property type="entry name" value="SF2_C_DEAD"/>
    <property type="match status" value="1"/>
</dbReference>
<evidence type="ECO:0000259" key="10">
    <source>
        <dbReference type="PROSITE" id="PS51195"/>
    </source>
</evidence>
<dbReference type="PANTHER" id="PTHR47959:SF13">
    <property type="entry name" value="ATP-DEPENDENT RNA HELICASE RHLE"/>
    <property type="match status" value="1"/>
</dbReference>
<evidence type="ECO:0000256" key="4">
    <source>
        <dbReference type="ARBA" id="ARBA00022840"/>
    </source>
</evidence>
<feature type="domain" description="Helicase C-terminal" evidence="9">
    <location>
        <begin position="232"/>
        <end position="377"/>
    </location>
</feature>
<proteinExistence type="inferred from homology"/>
<dbReference type="SMART" id="SM00490">
    <property type="entry name" value="HELICc"/>
    <property type="match status" value="1"/>
</dbReference>
<feature type="domain" description="Helicase ATP-binding" evidence="8">
    <location>
        <begin position="32"/>
        <end position="206"/>
    </location>
</feature>
<sequence>MSFESLGLSNQLLFALRENQFSHPTPIQKLAMPDILAGKDVLGIAKTGSGKTMAYALPLLQRLEGIESENRHITALILVPTRELAAQVSEVFISYSKALTKPLITTAVYGGASINPQMRKMNNVDILVATPGRLLELIEANAVHLKNVKALVLDEADKMLTKGFKKELDQILKLLPNKRQNLLFSATLSEDVDELQRVLLNDPVTASVEEKEEDISLIKQIGYRVIENKKGALLRHLMKEKEMTQVLIFCSSTYQVDHVNDKLKKNGIASKAIHSKKTQGARNSALSEFKSGELTALVSTDLLARGIDIEFLPFVVNYELPRSPKDFVHRIGRTGRAENKGEAITFISSEESHHWRVIQKKMKIKVWTEDLPEWNPK</sequence>
<dbReference type="InterPro" id="IPR014014">
    <property type="entry name" value="RNA_helicase_DEAD_Q_motif"/>
</dbReference>
<evidence type="ECO:0000256" key="1">
    <source>
        <dbReference type="ARBA" id="ARBA00022741"/>
    </source>
</evidence>
<name>A0A081DAW8_NONUL</name>
<evidence type="ECO:0000256" key="5">
    <source>
        <dbReference type="ARBA" id="ARBA00038437"/>
    </source>
</evidence>
<feature type="domain" description="DEAD-box RNA helicase Q" evidence="10">
    <location>
        <begin position="1"/>
        <end position="29"/>
    </location>
</feature>
<keyword evidence="1 7" id="KW-0547">Nucleotide-binding</keyword>
<dbReference type="PROSITE" id="PS51194">
    <property type="entry name" value="HELICASE_CTER"/>
    <property type="match status" value="1"/>
</dbReference>
<dbReference type="GO" id="GO:0003724">
    <property type="term" value="F:RNA helicase activity"/>
    <property type="evidence" value="ECO:0007669"/>
    <property type="project" value="InterPro"/>
</dbReference>
<dbReference type="InterPro" id="IPR014001">
    <property type="entry name" value="Helicase_ATP-bd"/>
</dbReference>
<dbReference type="PROSITE" id="PS00039">
    <property type="entry name" value="DEAD_ATP_HELICASE"/>
    <property type="match status" value="1"/>
</dbReference>
<dbReference type="InterPro" id="IPR044742">
    <property type="entry name" value="DEAD/DEAH_RhlB"/>
</dbReference>
<dbReference type="SMART" id="SM00487">
    <property type="entry name" value="DEXDc"/>
    <property type="match status" value="1"/>
</dbReference>
<evidence type="ECO:0000313" key="12">
    <source>
        <dbReference type="Proteomes" id="UP000028980"/>
    </source>
</evidence>
<dbReference type="Pfam" id="PF00271">
    <property type="entry name" value="Helicase_C"/>
    <property type="match status" value="1"/>
</dbReference>
<dbReference type="GO" id="GO:0005829">
    <property type="term" value="C:cytosol"/>
    <property type="evidence" value="ECO:0007669"/>
    <property type="project" value="TreeGrafter"/>
</dbReference>
<dbReference type="CDD" id="cd00268">
    <property type="entry name" value="DEADc"/>
    <property type="match status" value="1"/>
</dbReference>
<dbReference type="GO" id="GO:0005524">
    <property type="term" value="F:ATP binding"/>
    <property type="evidence" value="ECO:0007669"/>
    <property type="project" value="UniProtKB-KW"/>
</dbReference>
<evidence type="ECO:0000256" key="3">
    <source>
        <dbReference type="ARBA" id="ARBA00022806"/>
    </source>
</evidence>
<dbReference type="InterPro" id="IPR001650">
    <property type="entry name" value="Helicase_C-like"/>
</dbReference>
<dbReference type="PROSITE" id="PS51195">
    <property type="entry name" value="Q_MOTIF"/>
    <property type="match status" value="1"/>
</dbReference>
<protein>
    <submittedName>
        <fullName evidence="11">ATP-dependent RNA helicase RhlE</fullName>
    </submittedName>
</protein>
<keyword evidence="3 7" id="KW-0347">Helicase</keyword>
<evidence type="ECO:0000313" key="11">
    <source>
        <dbReference type="EMBL" id="GAK76064.1"/>
    </source>
</evidence>
<dbReference type="Pfam" id="PF00270">
    <property type="entry name" value="DEAD"/>
    <property type="match status" value="1"/>
</dbReference>
<keyword evidence="4 7" id="KW-0067">ATP-binding</keyword>
<dbReference type="Proteomes" id="UP000028980">
    <property type="component" value="Unassembled WGS sequence"/>
</dbReference>
<feature type="short sequence motif" description="Q motif" evidence="6">
    <location>
        <begin position="1"/>
        <end position="29"/>
    </location>
</feature>
<dbReference type="InterPro" id="IPR000629">
    <property type="entry name" value="RNA-helicase_DEAD-box_CS"/>
</dbReference>
<comment type="similarity">
    <text evidence="5 7">Belongs to the DEAD box helicase family.</text>
</comment>
<dbReference type="GO" id="GO:0003676">
    <property type="term" value="F:nucleic acid binding"/>
    <property type="evidence" value="ECO:0007669"/>
    <property type="project" value="InterPro"/>
</dbReference>
<dbReference type="Gene3D" id="3.40.50.300">
    <property type="entry name" value="P-loop containing nucleotide triphosphate hydrolases"/>
    <property type="match status" value="2"/>
</dbReference>
<comment type="caution">
    <text evidence="11">The sequence shown here is derived from an EMBL/GenBank/DDBJ whole genome shotgun (WGS) entry which is preliminary data.</text>
</comment>
<organism evidence="11 12">
    <name type="scientific">Nonlabens ulvanivorans</name>
    <name type="common">Persicivirga ulvanivorans</name>
    <dbReference type="NCBI Taxonomy" id="906888"/>
    <lineage>
        <taxon>Bacteria</taxon>
        <taxon>Pseudomonadati</taxon>
        <taxon>Bacteroidota</taxon>
        <taxon>Flavobacteriia</taxon>
        <taxon>Flavobacteriales</taxon>
        <taxon>Flavobacteriaceae</taxon>
        <taxon>Nonlabens</taxon>
    </lineage>
</organism>
<evidence type="ECO:0000256" key="7">
    <source>
        <dbReference type="RuleBase" id="RU000492"/>
    </source>
</evidence>
<keyword evidence="2 7" id="KW-0378">Hydrolase</keyword>
<dbReference type="EMBL" id="BBLG01000003">
    <property type="protein sequence ID" value="GAK76064.1"/>
    <property type="molecule type" value="Genomic_DNA"/>
</dbReference>
<evidence type="ECO:0000256" key="6">
    <source>
        <dbReference type="PROSITE-ProRule" id="PRU00552"/>
    </source>
</evidence>
<evidence type="ECO:0000259" key="8">
    <source>
        <dbReference type="PROSITE" id="PS51192"/>
    </source>
</evidence>
<gene>
    <name evidence="11" type="ORF">JCM19296_1661</name>
</gene>
<dbReference type="InterPro" id="IPR011545">
    <property type="entry name" value="DEAD/DEAH_box_helicase_dom"/>
</dbReference>
<evidence type="ECO:0000259" key="9">
    <source>
        <dbReference type="PROSITE" id="PS51194"/>
    </source>
</evidence>
<dbReference type="SUPFAM" id="SSF52540">
    <property type="entry name" value="P-loop containing nucleoside triphosphate hydrolases"/>
    <property type="match status" value="1"/>
</dbReference>
<dbReference type="InterPro" id="IPR050079">
    <property type="entry name" value="DEAD_box_RNA_helicase"/>
</dbReference>
<dbReference type="GO" id="GO:0016787">
    <property type="term" value="F:hydrolase activity"/>
    <property type="evidence" value="ECO:0007669"/>
    <property type="project" value="UniProtKB-KW"/>
</dbReference>
<reference evidence="11 12" key="1">
    <citation type="journal article" date="2014" name="Genome Announc.">
        <title>Draft Genome Sequences of Marine Flavobacterium Nonlabens Strains NR17, NR24, NR27, NR32, NR33, and Ara13.</title>
        <authorList>
            <person name="Nakanishi M."/>
            <person name="Meirelles P."/>
            <person name="Suzuki R."/>
            <person name="Takatani N."/>
            <person name="Mino S."/>
            <person name="Suda W."/>
            <person name="Oshima K."/>
            <person name="Hattori M."/>
            <person name="Ohkuma M."/>
            <person name="Hosokawa M."/>
            <person name="Miyashita K."/>
            <person name="Thompson F.L."/>
            <person name="Niwa A."/>
            <person name="Sawabe T."/>
            <person name="Sawabe T."/>
        </authorList>
    </citation>
    <scope>NUCLEOTIDE SEQUENCE [LARGE SCALE GENOMIC DNA]</scope>
    <source>
        <strain evidence="12">JCM19296</strain>
    </source>
</reference>
<evidence type="ECO:0000256" key="2">
    <source>
        <dbReference type="ARBA" id="ARBA00022801"/>
    </source>
</evidence>